<feature type="compositionally biased region" description="Polar residues" evidence="1">
    <location>
        <begin position="26"/>
        <end position="36"/>
    </location>
</feature>
<evidence type="ECO:0000259" key="2">
    <source>
        <dbReference type="Pfam" id="PF03050"/>
    </source>
</evidence>
<dbReference type="EMBL" id="JAVBIK010000003">
    <property type="protein sequence ID" value="MDT7520672.1"/>
    <property type="molecule type" value="Genomic_DNA"/>
</dbReference>
<dbReference type="Proteomes" id="UP001321700">
    <property type="component" value="Unassembled WGS sequence"/>
</dbReference>
<evidence type="ECO:0000259" key="3">
    <source>
        <dbReference type="Pfam" id="PF13005"/>
    </source>
</evidence>
<comment type="caution">
    <text evidence="4">The sequence shown here is derived from an EMBL/GenBank/DDBJ whole genome shotgun (WGS) entry which is preliminary data.</text>
</comment>
<sequence>MDAAQSQLELLSAALAPVVPVIALSEDTNGDATGSNVADLDGERKKRRTKSAKPAQPGLPEHLPREDVVHSACAADCKCGACGTGLQQIGQDVSEVLDYEPGSFKVIRHIRPKFACTQCHTVTQAAAPARPIDRCMAGAGLIAHVMVSKYADHCPLYRQSQISAREDVILSPSTLCGWVGNGAALITPLAQALGRYVLKGYKVHSDDTPTRALGAGKGRAHLAGSGRMSGMIVTGETMRIQLYGSNTQKTVEANTPGSTSRGFAVCCR</sequence>
<dbReference type="InterPro" id="IPR024474">
    <property type="entry name" value="Znf_dom_IS66"/>
</dbReference>
<proteinExistence type="predicted"/>
<feature type="domain" description="Transposase IS66 central" evidence="2">
    <location>
        <begin position="135"/>
        <end position="220"/>
    </location>
</feature>
<feature type="region of interest" description="Disordered" evidence="1">
    <location>
        <begin position="26"/>
        <end position="63"/>
    </location>
</feature>
<name>A0ABU3KTC0_9BURK</name>
<evidence type="ECO:0000256" key="1">
    <source>
        <dbReference type="SAM" id="MobiDB-lite"/>
    </source>
</evidence>
<dbReference type="PANTHER" id="PTHR33678:SF1">
    <property type="entry name" value="BLL1576 PROTEIN"/>
    <property type="match status" value="1"/>
</dbReference>
<feature type="domain" description="Transposase IS66 zinc-finger binding" evidence="3">
    <location>
        <begin position="76"/>
        <end position="120"/>
    </location>
</feature>
<reference evidence="4 5" key="1">
    <citation type="submission" date="2023-08" db="EMBL/GenBank/DDBJ databases">
        <title>Rhodoferax potami sp. nov. and Rhodoferax mekongensis sp. nov., isolated from the Mekong River in Thailand.</title>
        <authorList>
            <person name="Kitikhun S."/>
            <person name="Charoenyingcharoen P."/>
            <person name="Siriarchawattana P."/>
            <person name="Likhitrattanapisal S."/>
            <person name="Nilsakha T."/>
            <person name="Chanpet A."/>
            <person name="Rattanawaree P."/>
            <person name="Ingsriswang S."/>
        </authorList>
    </citation>
    <scope>NUCLEOTIDE SEQUENCE [LARGE SCALE GENOMIC DNA]</scope>
    <source>
        <strain evidence="4 5">TBRC 17660</strain>
    </source>
</reference>
<gene>
    <name evidence="4" type="ORF">RAE19_18610</name>
</gene>
<accession>A0ABU3KTC0</accession>
<dbReference type="PANTHER" id="PTHR33678">
    <property type="entry name" value="BLL1576 PROTEIN"/>
    <property type="match status" value="1"/>
</dbReference>
<evidence type="ECO:0000313" key="5">
    <source>
        <dbReference type="Proteomes" id="UP001321700"/>
    </source>
</evidence>
<dbReference type="Pfam" id="PF03050">
    <property type="entry name" value="DDE_Tnp_IS66"/>
    <property type="match status" value="1"/>
</dbReference>
<dbReference type="InterPro" id="IPR004291">
    <property type="entry name" value="Transposase_IS66_central"/>
</dbReference>
<keyword evidence="5" id="KW-1185">Reference proteome</keyword>
<dbReference type="InterPro" id="IPR052344">
    <property type="entry name" value="Transposase-related"/>
</dbReference>
<protein>
    <submittedName>
        <fullName evidence="4">Transposase</fullName>
    </submittedName>
</protein>
<evidence type="ECO:0000313" key="4">
    <source>
        <dbReference type="EMBL" id="MDT7520672.1"/>
    </source>
</evidence>
<dbReference type="Pfam" id="PF13005">
    <property type="entry name" value="zf-IS66"/>
    <property type="match status" value="1"/>
</dbReference>
<organism evidence="4 5">
    <name type="scientific">Rhodoferax potami</name>
    <dbReference type="NCBI Taxonomy" id="3068338"/>
    <lineage>
        <taxon>Bacteria</taxon>
        <taxon>Pseudomonadati</taxon>
        <taxon>Pseudomonadota</taxon>
        <taxon>Betaproteobacteria</taxon>
        <taxon>Burkholderiales</taxon>
        <taxon>Comamonadaceae</taxon>
        <taxon>Rhodoferax</taxon>
    </lineage>
</organism>